<proteinExistence type="predicted"/>
<protein>
    <submittedName>
        <fullName evidence="2">U4/U6 small nuclear ribonucleoprotein Prp3-like</fullName>
    </submittedName>
</protein>
<feature type="compositionally biased region" description="Low complexity" evidence="1">
    <location>
        <begin position="57"/>
        <end position="69"/>
    </location>
</feature>
<dbReference type="GO" id="GO:1990904">
    <property type="term" value="C:ribonucleoprotein complex"/>
    <property type="evidence" value="ECO:0007669"/>
    <property type="project" value="UniProtKB-KW"/>
</dbReference>
<evidence type="ECO:0000256" key="1">
    <source>
        <dbReference type="SAM" id="MobiDB-lite"/>
    </source>
</evidence>
<keyword evidence="2" id="KW-0687">Ribonucleoprotein</keyword>
<accession>A0A392RUS7</accession>
<evidence type="ECO:0000313" key="3">
    <source>
        <dbReference type="Proteomes" id="UP000265520"/>
    </source>
</evidence>
<dbReference type="EMBL" id="LXQA010279184">
    <property type="protein sequence ID" value="MCI40388.1"/>
    <property type="molecule type" value="Genomic_DNA"/>
</dbReference>
<reference evidence="2 3" key="1">
    <citation type="journal article" date="2018" name="Front. Plant Sci.">
        <title>Red Clover (Trifolium pratense) and Zigzag Clover (T. medium) - A Picture of Genomic Similarities and Differences.</title>
        <authorList>
            <person name="Dluhosova J."/>
            <person name="Istvanek J."/>
            <person name="Nedelnik J."/>
            <person name="Repkova J."/>
        </authorList>
    </citation>
    <scope>NUCLEOTIDE SEQUENCE [LARGE SCALE GENOMIC DNA]</scope>
    <source>
        <strain evidence="3">cv. 10/8</strain>
        <tissue evidence="2">Leaf</tissue>
    </source>
</reference>
<evidence type="ECO:0000313" key="2">
    <source>
        <dbReference type="EMBL" id="MCI40388.1"/>
    </source>
</evidence>
<keyword evidence="3" id="KW-1185">Reference proteome</keyword>
<organism evidence="2 3">
    <name type="scientific">Trifolium medium</name>
    <dbReference type="NCBI Taxonomy" id="97028"/>
    <lineage>
        <taxon>Eukaryota</taxon>
        <taxon>Viridiplantae</taxon>
        <taxon>Streptophyta</taxon>
        <taxon>Embryophyta</taxon>
        <taxon>Tracheophyta</taxon>
        <taxon>Spermatophyta</taxon>
        <taxon>Magnoliopsida</taxon>
        <taxon>eudicotyledons</taxon>
        <taxon>Gunneridae</taxon>
        <taxon>Pentapetalae</taxon>
        <taxon>rosids</taxon>
        <taxon>fabids</taxon>
        <taxon>Fabales</taxon>
        <taxon>Fabaceae</taxon>
        <taxon>Papilionoideae</taxon>
        <taxon>50 kb inversion clade</taxon>
        <taxon>NPAAA clade</taxon>
        <taxon>Hologalegina</taxon>
        <taxon>IRL clade</taxon>
        <taxon>Trifolieae</taxon>
        <taxon>Trifolium</taxon>
    </lineage>
</organism>
<feature type="region of interest" description="Disordered" evidence="1">
    <location>
        <begin position="1"/>
        <end position="69"/>
    </location>
</feature>
<feature type="non-terminal residue" evidence="2">
    <location>
        <position position="69"/>
    </location>
</feature>
<sequence>MNKSSTSNSQESTHLGSKTESAAPSLSVGVVSRPATLASSGPVPNMSIFTAAANPPASGTSAAGVTTAT</sequence>
<comment type="caution">
    <text evidence="2">The sequence shown here is derived from an EMBL/GenBank/DDBJ whole genome shotgun (WGS) entry which is preliminary data.</text>
</comment>
<feature type="compositionally biased region" description="Polar residues" evidence="1">
    <location>
        <begin position="1"/>
        <end position="24"/>
    </location>
</feature>
<dbReference type="AlphaFoldDB" id="A0A392RUS7"/>
<dbReference type="Proteomes" id="UP000265520">
    <property type="component" value="Unassembled WGS sequence"/>
</dbReference>
<name>A0A392RUS7_9FABA</name>